<comment type="caution">
    <text evidence="3">The sequence shown here is derived from an EMBL/GenBank/DDBJ whole genome shotgun (WGS) entry which is preliminary data.</text>
</comment>
<accession>A0A4R1KBD8</accession>
<dbReference type="Gene3D" id="3.30.70.930">
    <property type="match status" value="1"/>
</dbReference>
<reference evidence="3 4" key="1">
    <citation type="submission" date="2019-03" db="EMBL/GenBank/DDBJ databases">
        <title>Genomic Encyclopedia of Type Strains, Phase IV (KMG-IV): sequencing the most valuable type-strain genomes for metagenomic binning, comparative biology and taxonomic classification.</title>
        <authorList>
            <person name="Goeker M."/>
        </authorList>
    </citation>
    <scope>NUCLEOTIDE SEQUENCE [LARGE SCALE GENOMIC DNA]</scope>
    <source>
        <strain evidence="3 4">DSM 24984</strain>
    </source>
</reference>
<evidence type="ECO:0000313" key="4">
    <source>
        <dbReference type="Proteomes" id="UP000294614"/>
    </source>
</evidence>
<name>A0A4R1KBD8_9BACT</name>
<dbReference type="PANTHER" id="PTHR33777:SF1">
    <property type="entry name" value="UPF0045 PROTEIN ECM15"/>
    <property type="match status" value="1"/>
</dbReference>
<protein>
    <submittedName>
        <fullName evidence="3">Uncharacterized protein (TIGR00106 family)</fullName>
    </submittedName>
</protein>
<evidence type="ECO:0000259" key="2">
    <source>
        <dbReference type="Pfam" id="PF01910"/>
    </source>
</evidence>
<dbReference type="InterPro" id="IPR051614">
    <property type="entry name" value="UPF0045_domain"/>
</dbReference>
<comment type="similarity">
    <text evidence="1">Belongs to the UPF0045 family.</text>
</comment>
<dbReference type="EMBL" id="SMGG01000004">
    <property type="protein sequence ID" value="TCK60469.1"/>
    <property type="molecule type" value="Genomic_DNA"/>
</dbReference>
<proteinExistence type="inferred from homology"/>
<dbReference type="OrthoDB" id="5886358at2"/>
<dbReference type="NCBIfam" id="TIGR00106">
    <property type="entry name" value="MTH1187 family thiamine-binding protein"/>
    <property type="match status" value="1"/>
</dbReference>
<dbReference type="GO" id="GO:0005829">
    <property type="term" value="C:cytosol"/>
    <property type="evidence" value="ECO:0007669"/>
    <property type="project" value="TreeGrafter"/>
</dbReference>
<sequence length="98" mass="10533">MSAMAYVSITPIGEGESVSKYVSASVQVIKDSGLSWQLTPMGTIIEAETPAEIFAVLDRAIQAQDACGRVSISAKIDYRKNKPIGMNSKVESVINKLK</sequence>
<keyword evidence="4" id="KW-1185">Reference proteome</keyword>
<dbReference type="PANTHER" id="PTHR33777">
    <property type="entry name" value="UPF0045 PROTEIN ECM15"/>
    <property type="match status" value="1"/>
</dbReference>
<evidence type="ECO:0000313" key="3">
    <source>
        <dbReference type="EMBL" id="TCK60469.1"/>
    </source>
</evidence>
<dbReference type="Proteomes" id="UP000294614">
    <property type="component" value="Unassembled WGS sequence"/>
</dbReference>
<dbReference type="AlphaFoldDB" id="A0A4R1KBD8"/>
<dbReference type="SUPFAM" id="SSF89957">
    <property type="entry name" value="MTH1187/YkoF-like"/>
    <property type="match status" value="1"/>
</dbReference>
<dbReference type="InterPro" id="IPR029756">
    <property type="entry name" value="MTH1187/YkoF-like"/>
</dbReference>
<dbReference type="InterPro" id="IPR002767">
    <property type="entry name" value="Thiamine_BP"/>
</dbReference>
<evidence type="ECO:0000256" key="1">
    <source>
        <dbReference type="ARBA" id="ARBA00010272"/>
    </source>
</evidence>
<dbReference type="Pfam" id="PF01910">
    <property type="entry name" value="Thiamine_BP"/>
    <property type="match status" value="1"/>
</dbReference>
<feature type="domain" description="Thiamine-binding protein" evidence="2">
    <location>
        <begin position="6"/>
        <end position="93"/>
    </location>
</feature>
<gene>
    <name evidence="3" type="ORF">C8D98_1343</name>
</gene>
<organism evidence="3 4">
    <name type="scientific">Seleniivibrio woodruffii</name>
    <dbReference type="NCBI Taxonomy" id="1078050"/>
    <lineage>
        <taxon>Bacteria</taxon>
        <taxon>Pseudomonadati</taxon>
        <taxon>Deferribacterota</taxon>
        <taxon>Deferribacteres</taxon>
        <taxon>Deferribacterales</taxon>
        <taxon>Geovibrionaceae</taxon>
        <taxon>Seleniivibrio</taxon>
    </lineage>
</organism>
<dbReference type="RefSeq" id="WP_132873190.1">
    <property type="nucleotide sequence ID" value="NZ_JAJUHT010000007.1"/>
</dbReference>